<dbReference type="EMBL" id="BMGY01000064">
    <property type="protein sequence ID" value="GGH91081.1"/>
    <property type="molecule type" value="Genomic_DNA"/>
</dbReference>
<dbReference type="Proteomes" id="UP000637774">
    <property type="component" value="Unassembled WGS sequence"/>
</dbReference>
<name>A0ABQ2AGP5_9BACT</name>
<comment type="caution">
    <text evidence="1">The sequence shown here is derived from an EMBL/GenBank/DDBJ whole genome shotgun (WGS) entry which is preliminary data.</text>
</comment>
<accession>A0ABQ2AGP5</accession>
<organism evidence="1 2">
    <name type="scientific">Hymenobacter frigidus</name>
    <dbReference type="NCBI Taxonomy" id="1524095"/>
    <lineage>
        <taxon>Bacteria</taxon>
        <taxon>Pseudomonadati</taxon>
        <taxon>Bacteroidota</taxon>
        <taxon>Cytophagia</taxon>
        <taxon>Cytophagales</taxon>
        <taxon>Hymenobacteraceae</taxon>
        <taxon>Hymenobacter</taxon>
    </lineage>
</organism>
<dbReference type="RefSeq" id="WP_188563713.1">
    <property type="nucleotide sequence ID" value="NZ_BMGY01000064.1"/>
</dbReference>
<reference evidence="2" key="1">
    <citation type="journal article" date="2019" name="Int. J. Syst. Evol. Microbiol.">
        <title>The Global Catalogue of Microorganisms (GCM) 10K type strain sequencing project: providing services to taxonomists for standard genome sequencing and annotation.</title>
        <authorList>
            <consortium name="The Broad Institute Genomics Platform"/>
            <consortium name="The Broad Institute Genome Sequencing Center for Infectious Disease"/>
            <person name="Wu L."/>
            <person name="Ma J."/>
        </authorList>
    </citation>
    <scope>NUCLEOTIDE SEQUENCE [LARGE SCALE GENOMIC DNA]</scope>
    <source>
        <strain evidence="2">CGMCC 1.14966</strain>
    </source>
</reference>
<evidence type="ECO:0000313" key="1">
    <source>
        <dbReference type="EMBL" id="GGH91081.1"/>
    </source>
</evidence>
<keyword evidence="2" id="KW-1185">Reference proteome</keyword>
<gene>
    <name evidence="1" type="ORF">GCM10011495_38390</name>
</gene>
<sequence length="98" mass="11254">MLVTFCKRSFNKRDTRDRDPVQAADYYRRCIVFSETVQLTTGYYVFAHAALARLTAQQQDVAAACRYYAVVVDKAGKHTTQYAEARAYLHHHAFSKSL</sequence>
<evidence type="ECO:0000313" key="2">
    <source>
        <dbReference type="Proteomes" id="UP000637774"/>
    </source>
</evidence>
<protein>
    <submittedName>
        <fullName evidence="1">Uncharacterized protein</fullName>
    </submittedName>
</protein>
<proteinExistence type="predicted"/>